<dbReference type="InterPro" id="IPR027417">
    <property type="entry name" value="P-loop_NTPase"/>
</dbReference>
<dbReference type="PROSITE" id="PS00211">
    <property type="entry name" value="ABC_TRANSPORTER_1"/>
    <property type="match status" value="1"/>
</dbReference>
<keyword evidence="5" id="KW-0677">Repeat</keyword>
<keyword evidence="3" id="KW-0813">Transport</keyword>
<reference evidence="13 14" key="1">
    <citation type="submission" date="2019-07" db="EMBL/GenBank/DDBJ databases">
        <title>Genomes of Cafeteria roenbergensis.</title>
        <authorList>
            <person name="Fischer M.G."/>
            <person name="Hackl T."/>
            <person name="Roman M."/>
        </authorList>
    </citation>
    <scope>NUCLEOTIDE SEQUENCE [LARGE SCALE GENOMIC DNA]</scope>
    <source>
        <strain evidence="13 14">BVI</strain>
    </source>
</reference>
<evidence type="ECO:0000256" key="1">
    <source>
        <dbReference type="ARBA" id="ARBA00004141"/>
    </source>
</evidence>
<feature type="compositionally biased region" description="Low complexity" evidence="10">
    <location>
        <begin position="622"/>
        <end position="635"/>
    </location>
</feature>
<dbReference type="CDD" id="cd03263">
    <property type="entry name" value="ABC_subfamily_A"/>
    <property type="match status" value="2"/>
</dbReference>
<feature type="domain" description="ABC transporter" evidence="12">
    <location>
        <begin position="742"/>
        <end position="978"/>
    </location>
</feature>
<keyword evidence="8 11" id="KW-1133">Transmembrane helix</keyword>
<dbReference type="InterPro" id="IPR026082">
    <property type="entry name" value="ABCA"/>
</dbReference>
<proteinExistence type="inferred from homology"/>
<dbReference type="OMA" id="CHAPERC"/>
<evidence type="ECO:0000256" key="7">
    <source>
        <dbReference type="ARBA" id="ARBA00022840"/>
    </source>
</evidence>
<organism evidence="13 14">
    <name type="scientific">Cafeteria roenbergensis</name>
    <name type="common">Marine flagellate</name>
    <dbReference type="NCBI Taxonomy" id="33653"/>
    <lineage>
        <taxon>Eukaryota</taxon>
        <taxon>Sar</taxon>
        <taxon>Stramenopiles</taxon>
        <taxon>Bigyra</taxon>
        <taxon>Opalozoa</taxon>
        <taxon>Bicosoecida</taxon>
        <taxon>Cafeteriaceae</taxon>
        <taxon>Cafeteria</taxon>
    </lineage>
</organism>
<dbReference type="EMBL" id="VLTN01000005">
    <property type="protein sequence ID" value="KAA0155895.1"/>
    <property type="molecule type" value="Genomic_DNA"/>
</dbReference>
<dbReference type="InterPro" id="IPR003439">
    <property type="entry name" value="ABC_transporter-like_ATP-bd"/>
</dbReference>
<feature type="domain" description="ABC transporter" evidence="12">
    <location>
        <begin position="2013"/>
        <end position="2268"/>
    </location>
</feature>
<feature type="transmembrane region" description="Helical" evidence="11">
    <location>
        <begin position="308"/>
        <end position="327"/>
    </location>
</feature>
<dbReference type="FunFam" id="3.40.50.300:FF:000335">
    <property type="entry name" value="ATP binding cassette subfamily A member 5"/>
    <property type="match status" value="1"/>
</dbReference>
<feature type="transmembrane region" description="Helical" evidence="11">
    <location>
        <begin position="1726"/>
        <end position="1746"/>
    </location>
</feature>
<evidence type="ECO:0000259" key="12">
    <source>
        <dbReference type="PROSITE" id="PS50893"/>
    </source>
</evidence>
<gene>
    <name evidence="13" type="ORF">FNF29_01314</name>
</gene>
<feature type="compositionally biased region" description="Low complexity" evidence="10">
    <location>
        <begin position="1885"/>
        <end position="1897"/>
    </location>
</feature>
<dbReference type="GO" id="GO:0016887">
    <property type="term" value="F:ATP hydrolysis activity"/>
    <property type="evidence" value="ECO:0007669"/>
    <property type="project" value="InterPro"/>
</dbReference>
<feature type="compositionally biased region" description="Basic and acidic residues" evidence="10">
    <location>
        <begin position="636"/>
        <end position="650"/>
    </location>
</feature>
<dbReference type="Proteomes" id="UP000323011">
    <property type="component" value="Unassembled WGS sequence"/>
</dbReference>
<dbReference type="SMART" id="SM00382">
    <property type="entry name" value="AAA"/>
    <property type="match status" value="2"/>
</dbReference>
<dbReference type="InterPro" id="IPR013525">
    <property type="entry name" value="ABC2_TM"/>
</dbReference>
<keyword evidence="9 11" id="KW-0472">Membrane</keyword>
<feature type="transmembrane region" description="Helical" evidence="11">
    <location>
        <begin position="1766"/>
        <end position="1785"/>
    </location>
</feature>
<feature type="transmembrane region" description="Helical" evidence="11">
    <location>
        <begin position="1700"/>
        <end position="1719"/>
    </location>
</feature>
<dbReference type="InterPro" id="IPR003593">
    <property type="entry name" value="AAA+_ATPase"/>
</dbReference>
<evidence type="ECO:0000313" key="14">
    <source>
        <dbReference type="Proteomes" id="UP000323011"/>
    </source>
</evidence>
<evidence type="ECO:0000256" key="9">
    <source>
        <dbReference type="ARBA" id="ARBA00023136"/>
    </source>
</evidence>
<feature type="transmembrane region" description="Helical" evidence="11">
    <location>
        <begin position="518"/>
        <end position="538"/>
    </location>
</feature>
<keyword evidence="4 11" id="KW-0812">Transmembrane</keyword>
<feature type="transmembrane region" description="Helical" evidence="11">
    <location>
        <begin position="385"/>
        <end position="408"/>
    </location>
</feature>
<evidence type="ECO:0000256" key="4">
    <source>
        <dbReference type="ARBA" id="ARBA00022692"/>
    </source>
</evidence>
<keyword evidence="6" id="KW-0547">Nucleotide-binding</keyword>
<dbReference type="SUPFAM" id="SSF52540">
    <property type="entry name" value="P-loop containing nucleoside triphosphate hydrolases"/>
    <property type="match status" value="2"/>
</dbReference>
<sequence length="2360" mass="248267">MARPGAAKRPTFAAKGSTLCGQTSVLVWLNAVRALRAWKQTVAILVAPPVVTIILVLLQLLANVVVDKEVPFPVAMPVGNIPRCQSPAGPCVTILYAPDTPRVQTLLGRVAADNGLEMGVDIVPIGGTQHPHPLLNTSFFANSTLGNAGQCRTDPSALCPPPEWGHTSEWERDCLPCDYVADSALMDAHLLEKPNQTQIAITFVGEYAADVLARPAQSYSILRNYSIHQFPFFAEDHSVQTKLALDSAALEIASGDASPSPRRASGPAGLSAEGRNKTSFSLDVWWRHFPTPLPRVHGYQVAAMNGGIYFFVPACVIFFTLVSELVGEKESKRRVGMRTMGLKNAAFWLAWSVHAGVLSLVSALLLTACGWAAGFEFFTNSHWLVPPALFTFFNWAFSALAFLVSALVRSQRTAQSIAYTLCLIGFVFQVILCSAYGKLIDLLYGNVADWVVAVRWLLSLYPAFHLSKAFYAVAELSSSEIDVAAGHVTKGPGFHWSDLWETKEIKFFGMDIHDPAPAQAFGFLLANMLIFGVLALYLDAVLAGDQGTPAHPCFCIGISRSRGSPGKPRASDAARASGRKPLSAAKVPLLGSEAPDDGSVNFGARGGGSSSRSSSRDGPREIASAIGGAAAAGHAEGIDGRDATTSDPGVREERAAAVSGRGDFRVRLSGLRKVYRAPSACCGLAGALQDSGCLPGTCNRGGATARVLAAIWGVLCCTACGACCRRRPAVSSKAGAGAGAGSGSGDTASTSTGAGDVLAVDGLSLTVKPGTCLGLLGHNGAGKSTLLKILSGLELPTEGVAEVNGFDVATDVASVQATLGTCPQHDLQWPELTAREHLQLFARLKGLQGGREALAHEVEERLEKVNLVDDADRAAGTFSGGMRRRLSVAVACIGNPSVILLDEAATGLDPVNRSELWRMILDLKRDGDKALIVTTHDLQEAELLSDRVAIMGHGRVWCVGSSLDLKGRYGGGYRVAVNAAQGREDAVALRMRELVPSSHIMSRDASSLTFTVPLDRGEQMSRGLEWLEAEAGRFGAALQAASLAKAVEMRRALPGAGPAPADEAATLQSVVEGLPVGAAALIEAEAEAFGARVAGEEAVVREWNVSLDNLESVFLQVNRRADAVMGRSAAGAETEDVEDEHEHDGGVEAGAGVLAGGAGALRGGRAIGKRSAAPAAVDEDEPEDEDEELDSMGRRVVRSFGCRALCIKNFTLISRQRGLCICQIMTPLSVMALLVLLQAIIKAEVGTDIVNKAPSVVQPFAIELDTAHARATIGHRETAMLSALFARASGAANGDADWQAGGGAGAGAAWGALPPSVAQANAAAMAAAQLAATPSALGRQQSAALAAADTTLHPMLAQQPLASNGSVNGGTTDCLEFFVWSAEPGAPVQPAGGGRSIIVTGTEQQQSREELVRILGSLDRLGNGTGLLGNISQHSCQLKNKTHVKVPYFDPRADGAQAISLEIVTDLNSLNSVNDDDLDRQPPCHAPERCPAYLTPDGSLVFHTVTFPGDDPSAPGHGTLSFTLAVNDAQTMRFRRPNNFTRVGFVQKVPSYVSDHADVSQAGRMALIEMMVEAYSQQAGLKRGQETHSGLKLEASVKLLGSMPTDIIQNLMTIVEVFGAVLWPIALTLQLPLFAFVSVLEKETGLLELQKAMGLRMWQWHAVSYGINLSLYGCVVAFFWSCGRGLGFHVFTQVPVLLNLLFYVGWGLSLVSMSVLVASCINDRRVATVGGYVVALMGTLIGTVLADGIYGDLPPFSLGGIMPRGLYAFPPFALTRVVYLLNFNCLAKAQCPTLDQAFGGGATGEIGAAIVAMYLMAAAYLVVGLYLNEVVGSPHSVPAHWAFCVPAACRPPSCTRMGKALASCLCSSCCGPSGRKSRSSDGVSRTRSQESSRQTRALRSAIAAAADGGRFEVPAGRSSKPARASVDGSAGPDPSACLANSGPLRRGETGASLLPLFPFAASADDAWSSACKEDTDVTDERRRVRALLGREEGGAEPADSELDAAAAGSGHGVIMSHLRKVYPGSSVAAVQDVSIAIREGETLAFLGENGCGKSTTVAMVTGGLAPTAGDAWIGGFNVQRDTGEVHLRTGITHQHERLWEDLTCEEHLLFYARLKGVAPHRLAKEVAEALRAVGLFGVRGRNAGALSGGMRRRLAVAISFSGRSTLCAEDELTTGSDIATRRRLWRVIQNAKSGRSGASAAMTATSGTAAAAAAGASKRVLLIVTHLFDEVEALADRVCIVVKGRIRVVGTPAHLKERFGATYRVNVSWPTDDEHVTGDAARAAAIGAVTDKFPDARLDVEYDGSATIMVPRTAGRSLSGLFTAMRAVSESAGLTNWSVGQVTLEDVFASVVHAHRADHA</sequence>
<feature type="region of interest" description="Disordered" evidence="10">
    <location>
        <begin position="1171"/>
        <end position="1190"/>
    </location>
</feature>
<dbReference type="GO" id="GO:0140359">
    <property type="term" value="F:ABC-type transporter activity"/>
    <property type="evidence" value="ECO:0007669"/>
    <property type="project" value="InterPro"/>
</dbReference>
<keyword evidence="14" id="KW-1185">Reference proteome</keyword>
<dbReference type="PROSITE" id="PS50893">
    <property type="entry name" value="ABC_TRANSPORTER_2"/>
    <property type="match status" value="2"/>
</dbReference>
<comment type="similarity">
    <text evidence="2">Belongs to the ABC transporter superfamily. ABCA family.</text>
</comment>
<dbReference type="PANTHER" id="PTHR19229">
    <property type="entry name" value="ATP-BINDING CASSETTE TRANSPORTER SUBFAMILY A ABCA"/>
    <property type="match status" value="1"/>
</dbReference>
<evidence type="ECO:0000256" key="6">
    <source>
        <dbReference type="ARBA" id="ARBA00022741"/>
    </source>
</evidence>
<name>A0A5A8CS10_CAFRO</name>
<comment type="caution">
    <text evidence="13">The sequence shown here is derived from an EMBL/GenBank/DDBJ whole genome shotgun (WGS) entry which is preliminary data.</text>
</comment>
<evidence type="ECO:0000256" key="2">
    <source>
        <dbReference type="ARBA" id="ARBA00008869"/>
    </source>
</evidence>
<feature type="transmembrane region" description="Helical" evidence="11">
    <location>
        <begin position="417"/>
        <end position="437"/>
    </location>
</feature>
<dbReference type="Pfam" id="PF00005">
    <property type="entry name" value="ABC_tran"/>
    <property type="match status" value="2"/>
</dbReference>
<evidence type="ECO:0000256" key="10">
    <source>
        <dbReference type="SAM" id="MobiDB-lite"/>
    </source>
</evidence>
<dbReference type="GO" id="GO:0016020">
    <property type="term" value="C:membrane"/>
    <property type="evidence" value="ECO:0007669"/>
    <property type="project" value="UniProtKB-SubCell"/>
</dbReference>
<evidence type="ECO:0000256" key="5">
    <source>
        <dbReference type="ARBA" id="ARBA00022737"/>
    </source>
</evidence>
<dbReference type="Gene3D" id="3.40.50.300">
    <property type="entry name" value="P-loop containing nucleotide triphosphate hydrolases"/>
    <property type="match status" value="2"/>
</dbReference>
<evidence type="ECO:0000256" key="11">
    <source>
        <dbReference type="SAM" id="Phobius"/>
    </source>
</evidence>
<feature type="transmembrane region" description="Helical" evidence="11">
    <location>
        <begin position="348"/>
        <end position="373"/>
    </location>
</feature>
<feature type="region of interest" description="Disordered" evidence="10">
    <location>
        <begin position="589"/>
        <end position="650"/>
    </location>
</feature>
<feature type="transmembrane region" description="Helical" evidence="11">
    <location>
        <begin position="1660"/>
        <end position="1680"/>
    </location>
</feature>
<protein>
    <recommendedName>
        <fullName evidence="12">ABC transporter domain-containing protein</fullName>
    </recommendedName>
</protein>
<comment type="subcellular location">
    <subcellularLocation>
        <location evidence="1">Membrane</location>
        <topology evidence="1">Multi-pass membrane protein</topology>
    </subcellularLocation>
</comment>
<evidence type="ECO:0000313" key="13">
    <source>
        <dbReference type="EMBL" id="KAA0155895.1"/>
    </source>
</evidence>
<dbReference type="GO" id="GO:0005524">
    <property type="term" value="F:ATP binding"/>
    <property type="evidence" value="ECO:0007669"/>
    <property type="project" value="UniProtKB-KW"/>
</dbReference>
<feature type="transmembrane region" description="Helical" evidence="11">
    <location>
        <begin position="1617"/>
        <end position="1640"/>
    </location>
</feature>
<dbReference type="PANTHER" id="PTHR19229:SF36">
    <property type="entry name" value="ATP-BINDING CASSETTE SUB-FAMILY A MEMBER 2"/>
    <property type="match status" value="1"/>
</dbReference>
<feature type="region of interest" description="Disordered" evidence="10">
    <location>
        <begin position="1871"/>
        <end position="1897"/>
    </location>
</feature>
<dbReference type="GO" id="GO:0005319">
    <property type="term" value="F:lipid transporter activity"/>
    <property type="evidence" value="ECO:0007669"/>
    <property type="project" value="TreeGrafter"/>
</dbReference>
<evidence type="ECO:0000256" key="8">
    <source>
        <dbReference type="ARBA" id="ARBA00022989"/>
    </source>
</evidence>
<evidence type="ECO:0000256" key="3">
    <source>
        <dbReference type="ARBA" id="ARBA00022448"/>
    </source>
</evidence>
<feature type="transmembrane region" description="Helical" evidence="11">
    <location>
        <begin position="1806"/>
        <end position="1827"/>
    </location>
</feature>
<feature type="region of interest" description="Disordered" evidence="10">
    <location>
        <begin position="1911"/>
        <end position="1942"/>
    </location>
</feature>
<keyword evidence="7" id="KW-0067">ATP-binding</keyword>
<accession>A0A5A8CS10</accession>
<feature type="region of interest" description="Disordered" evidence="10">
    <location>
        <begin position="254"/>
        <end position="275"/>
    </location>
</feature>
<dbReference type="InterPro" id="IPR017871">
    <property type="entry name" value="ABC_transporter-like_CS"/>
</dbReference>
<feature type="compositionally biased region" description="Acidic residues" evidence="10">
    <location>
        <begin position="1177"/>
        <end position="1190"/>
    </location>
</feature>
<dbReference type="Pfam" id="PF12698">
    <property type="entry name" value="ABC2_membrane_3"/>
    <property type="match status" value="2"/>
</dbReference>
<feature type="transmembrane region" description="Helical" evidence="11">
    <location>
        <begin position="42"/>
        <end position="62"/>
    </location>
</feature>